<organism evidence="5 6">
    <name type="scientific">Sitophilus oryzae</name>
    <name type="common">Rice weevil</name>
    <name type="synonym">Curculio oryzae</name>
    <dbReference type="NCBI Taxonomy" id="7048"/>
    <lineage>
        <taxon>Eukaryota</taxon>
        <taxon>Metazoa</taxon>
        <taxon>Ecdysozoa</taxon>
        <taxon>Arthropoda</taxon>
        <taxon>Hexapoda</taxon>
        <taxon>Insecta</taxon>
        <taxon>Pterygota</taxon>
        <taxon>Neoptera</taxon>
        <taxon>Endopterygota</taxon>
        <taxon>Coleoptera</taxon>
        <taxon>Polyphaga</taxon>
        <taxon>Cucujiformia</taxon>
        <taxon>Curculionidae</taxon>
        <taxon>Dryophthorinae</taxon>
        <taxon>Sitophilus</taxon>
    </lineage>
</organism>
<dbReference type="Pfam" id="PF12796">
    <property type="entry name" value="Ank_2"/>
    <property type="match status" value="1"/>
</dbReference>
<dbReference type="PROSITE" id="PS50297">
    <property type="entry name" value="ANK_REP_REGION"/>
    <property type="match status" value="2"/>
</dbReference>
<protein>
    <submittedName>
        <fullName evidence="6">Ankyrin repeat domain-containing protein 54</fullName>
    </submittedName>
</protein>
<dbReference type="OrthoDB" id="496981at2759"/>
<dbReference type="PROSITE" id="PS50088">
    <property type="entry name" value="ANK_REPEAT"/>
    <property type="match status" value="2"/>
</dbReference>
<feature type="repeat" description="ANK" evidence="3">
    <location>
        <begin position="81"/>
        <end position="113"/>
    </location>
</feature>
<keyword evidence="2 3" id="KW-0040">ANK repeat</keyword>
<dbReference type="SMART" id="SM00248">
    <property type="entry name" value="ANK"/>
    <property type="match status" value="3"/>
</dbReference>
<dbReference type="RefSeq" id="XP_030753774.1">
    <property type="nucleotide sequence ID" value="XM_030897914.1"/>
</dbReference>
<dbReference type="PANTHER" id="PTHR24171">
    <property type="entry name" value="ANKYRIN REPEAT DOMAIN-CONTAINING PROTEIN 39-RELATED"/>
    <property type="match status" value="1"/>
</dbReference>
<reference evidence="6" key="1">
    <citation type="submission" date="2025-08" db="UniProtKB">
        <authorList>
            <consortium name="RefSeq"/>
        </authorList>
    </citation>
    <scope>IDENTIFICATION</scope>
    <source>
        <tissue evidence="6">Gonads</tissue>
    </source>
</reference>
<gene>
    <name evidence="6" type="primary">LOC115880638</name>
</gene>
<accession>A0A6J2XT57</accession>
<dbReference type="Gene3D" id="1.25.40.20">
    <property type="entry name" value="Ankyrin repeat-containing domain"/>
    <property type="match status" value="1"/>
</dbReference>
<evidence type="ECO:0000256" key="2">
    <source>
        <dbReference type="ARBA" id="ARBA00023043"/>
    </source>
</evidence>
<dbReference type="SUPFAM" id="SSF48403">
    <property type="entry name" value="Ankyrin repeat"/>
    <property type="match status" value="1"/>
</dbReference>
<keyword evidence="1" id="KW-0677">Repeat</keyword>
<evidence type="ECO:0000313" key="6">
    <source>
        <dbReference type="RefSeq" id="XP_030753774.1"/>
    </source>
</evidence>
<proteinExistence type="predicted"/>
<evidence type="ECO:0000256" key="4">
    <source>
        <dbReference type="SAM" id="Coils"/>
    </source>
</evidence>
<dbReference type="InParanoid" id="A0A6J2XT57"/>
<dbReference type="GeneID" id="115880638"/>
<dbReference type="InterPro" id="IPR036770">
    <property type="entry name" value="Ankyrin_rpt-contain_sf"/>
</dbReference>
<dbReference type="AlphaFoldDB" id="A0A6J2XT57"/>
<evidence type="ECO:0000313" key="5">
    <source>
        <dbReference type="Proteomes" id="UP000504635"/>
    </source>
</evidence>
<dbReference type="InterPro" id="IPR002110">
    <property type="entry name" value="Ankyrin_rpt"/>
</dbReference>
<name>A0A6J2XT57_SITOR</name>
<keyword evidence="4" id="KW-0175">Coiled coil</keyword>
<feature type="coiled-coil region" evidence="4">
    <location>
        <begin position="192"/>
        <end position="244"/>
    </location>
</feature>
<keyword evidence="5" id="KW-1185">Reference proteome</keyword>
<evidence type="ECO:0000256" key="3">
    <source>
        <dbReference type="PROSITE-ProRule" id="PRU00023"/>
    </source>
</evidence>
<dbReference type="KEGG" id="soy:115880638"/>
<evidence type="ECO:0000256" key="1">
    <source>
        <dbReference type="ARBA" id="ARBA00022737"/>
    </source>
</evidence>
<dbReference type="Proteomes" id="UP000504635">
    <property type="component" value="Unplaced"/>
</dbReference>
<feature type="repeat" description="ANK" evidence="3">
    <location>
        <begin position="114"/>
        <end position="146"/>
    </location>
</feature>
<sequence length="244" mass="27791">MSHSDSEIKDDIKDKIRKQLKLEFKAKKKIHNSHDSVRTLKIKMQPIFQEFRLVKAVNTNNTSEVKKLLNEGVNPNSTDQEMRSVLHVAVSKGYTDIVQLLLSYGADPNIRDIIQNTPLHLAACVHNIPIITMLINSKADVSCLDLHGRNPIQLVSSKLQLLRKGWRDGSIEMVKLREELQEVVDLLLSFLIRGVEEKMERLTRSKVNVNDLQLMKLSLNSGPANQLDDQMAKLLDDIENIQIK</sequence>